<feature type="transmembrane region" description="Helical" evidence="2">
    <location>
        <begin position="164"/>
        <end position="181"/>
    </location>
</feature>
<proteinExistence type="predicted"/>
<name>A0ABR4JVV8_9EURO</name>
<evidence type="ECO:0000256" key="2">
    <source>
        <dbReference type="SAM" id="Phobius"/>
    </source>
</evidence>
<evidence type="ECO:0000313" key="3">
    <source>
        <dbReference type="EMBL" id="KAL2844158.1"/>
    </source>
</evidence>
<accession>A0ABR4JVV8</accession>
<keyword evidence="2" id="KW-0472">Membrane</keyword>
<dbReference type="Proteomes" id="UP001610446">
    <property type="component" value="Unassembled WGS sequence"/>
</dbReference>
<comment type="caution">
    <text evidence="3">The sequence shown here is derived from an EMBL/GenBank/DDBJ whole genome shotgun (WGS) entry which is preliminary data.</text>
</comment>
<feature type="transmembrane region" description="Helical" evidence="2">
    <location>
        <begin position="119"/>
        <end position="143"/>
    </location>
</feature>
<evidence type="ECO:0000313" key="4">
    <source>
        <dbReference type="Proteomes" id="UP001610446"/>
    </source>
</evidence>
<keyword evidence="2" id="KW-0812">Transmembrane</keyword>
<evidence type="ECO:0000256" key="1">
    <source>
        <dbReference type="SAM" id="MobiDB-lite"/>
    </source>
</evidence>
<feature type="region of interest" description="Disordered" evidence="1">
    <location>
        <begin position="220"/>
        <end position="406"/>
    </location>
</feature>
<keyword evidence="2" id="KW-1133">Transmembrane helix</keyword>
<feature type="compositionally biased region" description="Basic and acidic residues" evidence="1">
    <location>
        <begin position="220"/>
        <end position="230"/>
    </location>
</feature>
<sequence length="406" mass="44476">MFPEIRAPHTPEVETGHQAIVLQVKTNQQQQQNGPKQPHQYRHLLKEMAVAAILSSGAEYVASWLAAERDKHGWFFTARVPKHAIFGSLVYIPLNHWLLKVSRLLFHGRVDSASRFFGILFGLLVVAPVQKIFFFAAGALIAGARTLHQVRATIRAGLGPVMKVLLLAYPIAVAAASSFLPETAWSQFFRLVTWAVATYGHMHIKKRRLEALRKYWGKGRGGEEEAKDEANGAVEEQNTPDASSPLDDDLGTFRAAPAADATSDSDDVARSRRPSSSPHQTPPASSSSDTDSDAGETDREGSPTRILYRGLSSHRRRHASRDNYDSPRSENNSSDSDTGDDSSGVEDSSDDGHAQPLDSTDLPDASIWMFSKSSSSVTDSLDDGPGSEIDSDTSSELPPTPWWRMQ</sequence>
<dbReference type="EMBL" id="JBFXLU010000083">
    <property type="protein sequence ID" value="KAL2844158.1"/>
    <property type="molecule type" value="Genomic_DNA"/>
</dbReference>
<reference evidence="3 4" key="1">
    <citation type="submission" date="2024-07" db="EMBL/GenBank/DDBJ databases">
        <title>Section-level genome sequencing and comparative genomics of Aspergillus sections Usti and Cavernicolus.</title>
        <authorList>
            <consortium name="Lawrence Berkeley National Laboratory"/>
            <person name="Nybo J.L."/>
            <person name="Vesth T.C."/>
            <person name="Theobald S."/>
            <person name="Frisvad J.C."/>
            <person name="Larsen T.O."/>
            <person name="Kjaerboelling I."/>
            <person name="Rothschild-Mancinelli K."/>
            <person name="Lyhne E.K."/>
            <person name="Kogle M.E."/>
            <person name="Barry K."/>
            <person name="Clum A."/>
            <person name="Na H."/>
            <person name="Ledsgaard L."/>
            <person name="Lin J."/>
            <person name="Lipzen A."/>
            <person name="Kuo A."/>
            <person name="Riley R."/>
            <person name="Mondo S."/>
            <person name="Labutti K."/>
            <person name="Haridas S."/>
            <person name="Pangalinan J."/>
            <person name="Salamov A.A."/>
            <person name="Simmons B.A."/>
            <person name="Magnuson J.K."/>
            <person name="Chen J."/>
            <person name="Drula E."/>
            <person name="Henrissat B."/>
            <person name="Wiebenga A."/>
            <person name="Lubbers R.J."/>
            <person name="Gomes A.C."/>
            <person name="Makela M.R."/>
            <person name="Stajich J."/>
            <person name="Grigoriev I.V."/>
            <person name="Mortensen U.H."/>
            <person name="De Vries R.P."/>
            <person name="Baker S.E."/>
            <person name="Andersen M.R."/>
        </authorList>
    </citation>
    <scope>NUCLEOTIDE SEQUENCE [LARGE SCALE GENOMIC DNA]</scope>
    <source>
        <strain evidence="3 4">CBS 123904</strain>
    </source>
</reference>
<organism evidence="3 4">
    <name type="scientific">Aspergillus pseudoustus</name>
    <dbReference type="NCBI Taxonomy" id="1810923"/>
    <lineage>
        <taxon>Eukaryota</taxon>
        <taxon>Fungi</taxon>
        <taxon>Dikarya</taxon>
        <taxon>Ascomycota</taxon>
        <taxon>Pezizomycotina</taxon>
        <taxon>Eurotiomycetes</taxon>
        <taxon>Eurotiomycetidae</taxon>
        <taxon>Eurotiales</taxon>
        <taxon>Aspergillaceae</taxon>
        <taxon>Aspergillus</taxon>
        <taxon>Aspergillus subgen. Nidulantes</taxon>
    </lineage>
</organism>
<protein>
    <submittedName>
        <fullName evidence="3">Uncharacterized protein</fullName>
    </submittedName>
</protein>
<feature type="compositionally biased region" description="Low complexity" evidence="1">
    <location>
        <begin position="274"/>
        <end position="289"/>
    </location>
</feature>
<gene>
    <name evidence="3" type="ORF">BJY01DRAFT_190137</name>
</gene>
<keyword evidence="4" id="KW-1185">Reference proteome</keyword>
<feature type="compositionally biased region" description="Acidic residues" evidence="1">
    <location>
        <begin position="337"/>
        <end position="349"/>
    </location>
</feature>
<feature type="transmembrane region" description="Helical" evidence="2">
    <location>
        <begin position="79"/>
        <end position="99"/>
    </location>
</feature>